<dbReference type="PANTHER" id="PTHR33202:SF7">
    <property type="entry name" value="FERRIC UPTAKE REGULATION PROTEIN"/>
    <property type="match status" value="1"/>
</dbReference>
<dbReference type="AlphaFoldDB" id="A0A1G7IYM8"/>
<evidence type="ECO:0000313" key="8">
    <source>
        <dbReference type="EMBL" id="SDF17797.1"/>
    </source>
</evidence>
<dbReference type="Proteomes" id="UP000199355">
    <property type="component" value="Unassembled WGS sequence"/>
</dbReference>
<gene>
    <name evidence="8" type="ORF">SAMN05192586_102123</name>
</gene>
<evidence type="ECO:0000256" key="3">
    <source>
        <dbReference type="ARBA" id="ARBA00022833"/>
    </source>
</evidence>
<feature type="binding site" evidence="7">
    <location>
        <position position="124"/>
    </location>
    <ligand>
        <name>Zn(2+)</name>
        <dbReference type="ChEBI" id="CHEBI:29105"/>
    </ligand>
</feature>
<evidence type="ECO:0000313" key="9">
    <source>
        <dbReference type="Proteomes" id="UP000199355"/>
    </source>
</evidence>
<comment type="similarity">
    <text evidence="1">Belongs to the Fur family.</text>
</comment>
<keyword evidence="6" id="KW-0804">Transcription</keyword>
<keyword evidence="7" id="KW-0479">Metal-binding</keyword>
<feature type="binding site" evidence="7">
    <location>
        <position position="87"/>
    </location>
    <ligand>
        <name>Zn(2+)</name>
        <dbReference type="ChEBI" id="CHEBI:29105"/>
    </ligand>
</feature>
<dbReference type="InterPro" id="IPR036390">
    <property type="entry name" value="WH_DNA-bd_sf"/>
</dbReference>
<dbReference type="Pfam" id="PF01475">
    <property type="entry name" value="FUR"/>
    <property type="match status" value="1"/>
</dbReference>
<dbReference type="GO" id="GO:0045892">
    <property type="term" value="P:negative regulation of DNA-templated transcription"/>
    <property type="evidence" value="ECO:0007669"/>
    <property type="project" value="TreeGrafter"/>
</dbReference>
<dbReference type="InterPro" id="IPR002481">
    <property type="entry name" value="FUR"/>
</dbReference>
<dbReference type="SUPFAM" id="SSF46785">
    <property type="entry name" value="Winged helix' DNA-binding domain"/>
    <property type="match status" value="1"/>
</dbReference>
<dbReference type="Gene3D" id="3.30.1490.190">
    <property type="match status" value="1"/>
</dbReference>
<dbReference type="RefSeq" id="WP_092152665.1">
    <property type="nucleotide sequence ID" value="NZ_FNBX01000002.1"/>
</dbReference>
<feature type="binding site" evidence="7">
    <location>
        <position position="84"/>
    </location>
    <ligand>
        <name>Zn(2+)</name>
        <dbReference type="ChEBI" id="CHEBI:29105"/>
    </ligand>
</feature>
<keyword evidence="9" id="KW-1185">Reference proteome</keyword>
<dbReference type="GO" id="GO:0008270">
    <property type="term" value="F:zinc ion binding"/>
    <property type="evidence" value="ECO:0007669"/>
    <property type="project" value="TreeGrafter"/>
</dbReference>
<keyword evidence="4" id="KW-0805">Transcription regulation</keyword>
<evidence type="ECO:0000256" key="5">
    <source>
        <dbReference type="ARBA" id="ARBA00023125"/>
    </source>
</evidence>
<comment type="cofactor">
    <cofactor evidence="7">
        <name>Zn(2+)</name>
        <dbReference type="ChEBI" id="CHEBI:29105"/>
    </cofactor>
    <text evidence="7">Binds 1 zinc ion per subunit.</text>
</comment>
<dbReference type="GO" id="GO:1900376">
    <property type="term" value="P:regulation of secondary metabolite biosynthetic process"/>
    <property type="evidence" value="ECO:0007669"/>
    <property type="project" value="TreeGrafter"/>
</dbReference>
<dbReference type="GO" id="GO:0003700">
    <property type="term" value="F:DNA-binding transcription factor activity"/>
    <property type="evidence" value="ECO:0007669"/>
    <property type="project" value="InterPro"/>
</dbReference>
<sequence length="154" mass="17409">MAQTQTRMTRQRAVILEELRKTVSHPTADELYSMVRRRLPRISLGTVYRNLDFLADSGEIRRLETAGSIKRFDGDMSPHQHVRCIYCGHIGDVKKIQEAPSVEGMQVEGFASILDSRVEYDGICEACARRRIEGAHVFDAAEALASEDREQRSA</sequence>
<dbReference type="OrthoDB" id="8659436at2"/>
<dbReference type="PANTHER" id="PTHR33202">
    <property type="entry name" value="ZINC UPTAKE REGULATION PROTEIN"/>
    <property type="match status" value="1"/>
</dbReference>
<name>A0A1G7IYM8_9BACT</name>
<evidence type="ECO:0000256" key="2">
    <source>
        <dbReference type="ARBA" id="ARBA00022491"/>
    </source>
</evidence>
<accession>A0A1G7IYM8</accession>
<evidence type="ECO:0000256" key="1">
    <source>
        <dbReference type="ARBA" id="ARBA00007957"/>
    </source>
</evidence>
<keyword evidence="3 7" id="KW-0862">Zinc</keyword>
<dbReference type="GO" id="GO:0000976">
    <property type="term" value="F:transcription cis-regulatory region binding"/>
    <property type="evidence" value="ECO:0007669"/>
    <property type="project" value="TreeGrafter"/>
</dbReference>
<evidence type="ECO:0000256" key="6">
    <source>
        <dbReference type="ARBA" id="ARBA00023163"/>
    </source>
</evidence>
<keyword evidence="2" id="KW-0678">Repressor</keyword>
<dbReference type="InterPro" id="IPR043135">
    <property type="entry name" value="Fur_C"/>
</dbReference>
<protein>
    <submittedName>
        <fullName evidence="8">Fur family transcriptional regulator, ferric uptake regulator</fullName>
    </submittedName>
</protein>
<reference evidence="9" key="1">
    <citation type="submission" date="2016-10" db="EMBL/GenBank/DDBJ databases">
        <authorList>
            <person name="Varghese N."/>
            <person name="Submissions S."/>
        </authorList>
    </citation>
    <scope>NUCLEOTIDE SEQUENCE [LARGE SCALE GENOMIC DNA]</scope>
    <source>
        <strain evidence="9">KHC7</strain>
    </source>
</reference>
<proteinExistence type="inferred from homology"/>
<dbReference type="EMBL" id="FNBX01000002">
    <property type="protein sequence ID" value="SDF17797.1"/>
    <property type="molecule type" value="Genomic_DNA"/>
</dbReference>
<dbReference type="CDD" id="cd07153">
    <property type="entry name" value="Fur_like"/>
    <property type="match status" value="1"/>
</dbReference>
<dbReference type="InterPro" id="IPR036388">
    <property type="entry name" value="WH-like_DNA-bd_sf"/>
</dbReference>
<dbReference type="STRING" id="571438.SAMN05192586_102123"/>
<keyword evidence="5" id="KW-0238">DNA-binding</keyword>
<evidence type="ECO:0000256" key="4">
    <source>
        <dbReference type="ARBA" id="ARBA00023015"/>
    </source>
</evidence>
<evidence type="ECO:0000256" key="7">
    <source>
        <dbReference type="PIRSR" id="PIRSR602481-1"/>
    </source>
</evidence>
<organism evidence="8 9">
    <name type="scientific">Desulfovibrio legallii</name>
    <dbReference type="NCBI Taxonomy" id="571438"/>
    <lineage>
        <taxon>Bacteria</taxon>
        <taxon>Pseudomonadati</taxon>
        <taxon>Thermodesulfobacteriota</taxon>
        <taxon>Desulfovibrionia</taxon>
        <taxon>Desulfovibrionales</taxon>
        <taxon>Desulfovibrionaceae</taxon>
        <taxon>Desulfovibrio</taxon>
    </lineage>
</organism>
<dbReference type="Gene3D" id="1.10.10.10">
    <property type="entry name" value="Winged helix-like DNA-binding domain superfamily/Winged helix DNA-binding domain"/>
    <property type="match status" value="1"/>
</dbReference>
<feature type="binding site" evidence="7">
    <location>
        <position position="127"/>
    </location>
    <ligand>
        <name>Zn(2+)</name>
        <dbReference type="ChEBI" id="CHEBI:29105"/>
    </ligand>
</feature>